<dbReference type="STRING" id="1797785.A3B45_00140"/>
<name>A0A1F5KP86_9BACT</name>
<dbReference type="AlphaFoldDB" id="A0A1F5KP86"/>
<protein>
    <recommendedName>
        <fullName evidence="5">Glycosyl transferase family 1 domain-containing protein</fullName>
    </recommendedName>
</protein>
<dbReference type="InterPro" id="IPR001296">
    <property type="entry name" value="Glyco_trans_1"/>
</dbReference>
<dbReference type="EMBL" id="MFDM01000023">
    <property type="protein sequence ID" value="OGE42605.1"/>
    <property type="molecule type" value="Genomic_DNA"/>
</dbReference>
<reference evidence="3 4" key="1">
    <citation type="journal article" date="2016" name="Nat. Commun.">
        <title>Thousands of microbial genomes shed light on interconnected biogeochemical processes in an aquifer system.</title>
        <authorList>
            <person name="Anantharaman K."/>
            <person name="Brown C.T."/>
            <person name="Hug L.A."/>
            <person name="Sharon I."/>
            <person name="Castelle C.J."/>
            <person name="Probst A.J."/>
            <person name="Thomas B.C."/>
            <person name="Singh A."/>
            <person name="Wilkins M.J."/>
            <person name="Karaoz U."/>
            <person name="Brodie E.L."/>
            <person name="Williams K.H."/>
            <person name="Hubbard S.S."/>
            <person name="Banfield J.F."/>
        </authorList>
    </citation>
    <scope>NUCLEOTIDE SEQUENCE [LARGE SCALE GENOMIC DNA]</scope>
</reference>
<accession>A0A1F5KP86</accession>
<dbReference type="GO" id="GO:0016757">
    <property type="term" value="F:glycosyltransferase activity"/>
    <property type="evidence" value="ECO:0007669"/>
    <property type="project" value="InterPro"/>
</dbReference>
<evidence type="ECO:0000259" key="1">
    <source>
        <dbReference type="Pfam" id="PF00534"/>
    </source>
</evidence>
<dbReference type="PANTHER" id="PTHR45947:SF3">
    <property type="entry name" value="SULFOQUINOVOSYL TRANSFERASE SQD2"/>
    <property type="match status" value="1"/>
</dbReference>
<evidence type="ECO:0000313" key="4">
    <source>
        <dbReference type="Proteomes" id="UP000178565"/>
    </source>
</evidence>
<dbReference type="Proteomes" id="UP000178565">
    <property type="component" value="Unassembled WGS sequence"/>
</dbReference>
<dbReference type="Gene3D" id="3.40.50.2000">
    <property type="entry name" value="Glycogen Phosphorylase B"/>
    <property type="match status" value="2"/>
</dbReference>
<dbReference type="SUPFAM" id="SSF53756">
    <property type="entry name" value="UDP-Glycosyltransferase/glycogen phosphorylase"/>
    <property type="match status" value="1"/>
</dbReference>
<gene>
    <name evidence="3" type="ORF">A3B45_00140</name>
</gene>
<dbReference type="InterPro" id="IPR028098">
    <property type="entry name" value="Glyco_trans_4-like_N"/>
</dbReference>
<organism evidence="3 4">
    <name type="scientific">Candidatus Daviesbacteria bacterium RIFCSPLOWO2_01_FULL_39_12</name>
    <dbReference type="NCBI Taxonomy" id="1797785"/>
    <lineage>
        <taxon>Bacteria</taxon>
        <taxon>Candidatus Daviesiibacteriota</taxon>
    </lineage>
</organism>
<evidence type="ECO:0008006" key="5">
    <source>
        <dbReference type="Google" id="ProtNLM"/>
    </source>
</evidence>
<evidence type="ECO:0000259" key="2">
    <source>
        <dbReference type="Pfam" id="PF13439"/>
    </source>
</evidence>
<evidence type="ECO:0000313" key="3">
    <source>
        <dbReference type="EMBL" id="OGE42605.1"/>
    </source>
</evidence>
<dbReference type="Pfam" id="PF00534">
    <property type="entry name" value="Glycos_transf_1"/>
    <property type="match status" value="1"/>
</dbReference>
<feature type="domain" description="Glycosyl transferase family 1" evidence="1">
    <location>
        <begin position="195"/>
        <end position="301"/>
    </location>
</feature>
<dbReference type="Pfam" id="PF13439">
    <property type="entry name" value="Glyco_transf_4"/>
    <property type="match status" value="1"/>
</dbReference>
<proteinExistence type="predicted"/>
<comment type="caution">
    <text evidence="3">The sequence shown here is derived from an EMBL/GenBank/DDBJ whole genome shotgun (WGS) entry which is preliminary data.</text>
</comment>
<dbReference type="InterPro" id="IPR050194">
    <property type="entry name" value="Glycosyltransferase_grp1"/>
</dbReference>
<sequence>MRVAIVHDDLVQWGGAERVLEGLCEIYPDSPIYTSVFDYSNNQLVSRFANKKIITSFLQKIPGWKSFYKVMLPLYPIAFEQFNFDGFDLVISHTTRFAKCIITKPQTRHISYCHTPPRFLWHLSGEKNYGFLEILMSKLRIYDQVSAKRVDYFIAGSQNAQKRIKKIYKVNSKIVYPFVDLQRFEGVETFDGGYFVIIGRPAAYKRFDLIIEACKKIGVSLKIISGEFDEKQVVQILAGCKALIIAGVEDFGLASLEAQALGKPVIAYRDGGALETVIEGKTGLFFDHPTVDSLVKILRRFNDLSTSLEVGLNHWNKQEIKKNAQKFSKDLFLKNFQQTVVALL</sequence>
<dbReference type="PANTHER" id="PTHR45947">
    <property type="entry name" value="SULFOQUINOVOSYL TRANSFERASE SQD2"/>
    <property type="match status" value="1"/>
</dbReference>
<feature type="domain" description="Glycosyltransferase subfamily 4-like N-terminal" evidence="2">
    <location>
        <begin position="13"/>
        <end position="183"/>
    </location>
</feature>